<feature type="active site" description="Charge relay system" evidence="7 8">
    <location>
        <position position="385"/>
    </location>
</feature>
<dbReference type="PROSITE" id="PS00138">
    <property type="entry name" value="SUBTILASE_SER"/>
    <property type="match status" value="1"/>
</dbReference>
<sequence>MILISSIRIQILLILVSILFIVSNVEAQSTQEYVPGEMIVKYKSDIPDSAREVMKQNHQIVSYKKFKLIEAELWRVSKGIVPQALNVLNNNPNIEYAEPNYILRAIEAVPGATSVTPNDPSFNNLWGLNNDGQTEGTADADIDAPEAWDITTGSDQIIIGVIDSGVDYTHEDLSENMWVNEAEIPGNGIDDDGNGYIDDVYGYDFWNDDGDPYDVADGDAHGTHVAGTIAAVGDNGIGVTGVNWEAKIMALKFLGPDGGNTSDAISALEYAIMMGAHITSNSWGGGGYSQALSDAIEAAGDAGQLFIAAAGNGGADNIGDDNDLMPHYPSSYDLDNVIAVASTTDDDALSGFSNYGAISVDLAAPGSSILSTTPGDTYSYFSGTSMATPHVTGVAALILSQDPELSNNLVSYETVRDKIFNSVELLPALEGKTTTGGRLNAFQAVGVADTVKPGTITDLSISDVASTSVLLKWSATGDDGTVGSANRYDIRHSTQPISEVNFSEATEVNQDLISSEFGEPEVLKVSGLEYNTTYHFAIKAYDEWENESEVSNVPSTTTLGIPTLSLSADIISVELLSGQTSVESLNFANSGDGVLEFSFPAIGALQLLNQPNLQKNDISNNFNYQIPAKGENDTRKGNPVVLGGGGPDLFGYRWIDSDEIGGPVFNWVDISETGTSVNLGDDDYIKITLPFEFPFYGVSYSEAYLTSNGLLSFDDQLLYVLANTPIPDSSGPNNLIAMFWDDLNPSEGGEIFYEYHNESGQFIIQFNEITHYSYDNDEFSYTFQALLSSNGTIKLQFQSMSDPTNTSTIGLENTDGTDGLQVVFNSEYVHDELAISFSKAPQFITDINPVEASLAAGDNTDVDFTFDVNGLETGEYTSVLDLASNDPNKLLTTIEATVDVTGIQDIAVSDSYLDFGEVFVDETGSQILTVYNEGTHLLSVTDIILDVAEFSIDTTSFDLSPGDSVDVEVIYYPESEGTREGTLTINSDDPDESEVEISLVASSILPPIAVVTPEAFNVEMVSSQTKIENLHISNVTGGSDLNFNVQVRDKSFDEFTTKVKELTKNGPLLQSFSNSEYHHSFGKAPQSRMTKKRAKSIDFKELGVLAYGAESLSGQIVSFDLGEAEILTPIGGFPNENFPGGGTLDGSDPTIAYHVEGDELYKTDLETGAITYLGSLDVPEGLSGMTYDPFNELYYGISTDIEFSYLYIIDIYNATSTLIGEVADVAGAIALSVAGDGNLYTYDIVTDQLFVIDKETAEASAVGPIGFDANFGQGMSYDAATDIMYMAAFNIDSGQPELRAVNLETGNTTLLGVLGGEEPGELVQISWLGTVTSSVPEFVHIEPTSGVIPAGDEQDLEVFFGPENIDLDPGVYRGEIQISTNDPVNSEFIVDIELAIRDGGDITIRDLNTYNQLNSVNDIPNHPLAGEEVIFTAVIVSHPKNSGLAGYNPDTDMINRLHTFVVDTSANTMGKDGMYMQVVSDGEVMEQIEDFRRGDIVTITGIHNFFNNEVQLVPTNVEFVGSISDGMEEYADLLEPTVITTDELNQMTGDGQQINLDNYTKYVNRYVKVESATVEDSKPSSTGTPWFYFQNSDGQVYFRSTSLRYENKWDQYRTGYNLRREEDGVFDAPIAGSEINISGFVELYHANTDQGGIKVNTTDGLFSIAPWDDGVLWTEQDGSLVRTTPQDWPDDLEILSEPGTPPVKEYQEVTVRELNTYDQLNSVNDIPNHPKVGEDVTFTAVILSEPKNSGYAGYNPALTVDINRLHTFVVDTSANTSGKDGMYMHVVSYFDVLTQIEQFTWGDVVRIKGRLAYYLNEVQFEPDSVIFRGDVFNHFPEYQHLLEPTIISADALIEPSGSGFKTNLENYTKYVNRYVHIEQTTVEENGSLNNDGNRPWFYVNDGGVKLYTKDMSLRYRNDRNTYRQGYNFRRVEDGAYVPPEAGETVNLRGFVTFVESQFDPAGLNADESELFTITPWDDGVLWQEQGGEMIRTTPDGWPDDLNIVDDEELNDDFTLVLTVSDDVDHTTTLTIGTAPDATTGYDAAYDQYAPPAPPTGAFDARIRFGDEDYLRFYQPTTSTSTEWPVRLRGASGTTSLSISWDPSALPEEGVVTLSSPSAGINRLNMAEYSHVNISEDELTDIVITHSLFEEYEVSYAEGWNLVGLALEEDHEHFSELFSDAISGTLFGFDGTYYVSDTLGMGEGYWLRFSQSEEVSYTGTTVDKVDRTLQEGWNLISGHAGCIPSCQLEDSEGIVIPGTMFGFNGVYQSADGLNGGHGYWLRTSDAGTVSIEPAPLAKSKEPSLQQVLSGSYHQVQVHSGDQQGMTLYFGETGAEMEKAIDNQQVILPPLPPKGAFDARLNSDRWWLARDSITIKVQQAEVPVTFTLGFSDQTSKEVFKLTEYGGQAPPRETVLEGGRKLQLQSSTTRVIVQALTELELLGTPEEYQLLQNYPNPFNPETTIRYALPEKSEVRVEIFNVMGQLVQTLVNEEQSAGFHEVRFDASMLSSGMYLYRIKAEDFVQTKRMVLLK</sequence>
<dbReference type="PROSITE" id="PS50853">
    <property type="entry name" value="FN3"/>
    <property type="match status" value="1"/>
</dbReference>
<dbReference type="InterPro" id="IPR000209">
    <property type="entry name" value="Peptidase_S8/S53_dom"/>
</dbReference>
<keyword evidence="5 8" id="KW-0378">Hydrolase</keyword>
<dbReference type="Gene3D" id="2.60.40.4070">
    <property type="match status" value="1"/>
</dbReference>
<dbReference type="RefSeq" id="WP_142453517.1">
    <property type="nucleotide sequence ID" value="NZ_FXTP01000003.1"/>
</dbReference>
<dbReference type="SMART" id="SM00060">
    <property type="entry name" value="FN3"/>
    <property type="match status" value="1"/>
</dbReference>
<dbReference type="Pfam" id="PF22148">
    <property type="entry name" value="Fervidolysin_NPro-like"/>
    <property type="match status" value="1"/>
</dbReference>
<reference evidence="11 12" key="1">
    <citation type="submission" date="2017-05" db="EMBL/GenBank/DDBJ databases">
        <authorList>
            <person name="Varghese N."/>
            <person name="Submissions S."/>
        </authorList>
    </citation>
    <scope>NUCLEOTIDE SEQUENCE [LARGE SCALE GENOMIC DNA]</scope>
    <source>
        <strain evidence="11 12">DSM 21985</strain>
    </source>
</reference>
<dbReference type="Proteomes" id="UP000317557">
    <property type="component" value="Unassembled WGS sequence"/>
</dbReference>
<dbReference type="InterPro" id="IPR031549">
    <property type="entry name" value="ASH"/>
</dbReference>
<dbReference type="CDD" id="cd07473">
    <property type="entry name" value="Peptidases_S8_Subtilisin_like"/>
    <property type="match status" value="1"/>
</dbReference>
<dbReference type="PROSITE" id="PS00137">
    <property type="entry name" value="SUBTILASE_HIS"/>
    <property type="match status" value="1"/>
</dbReference>
<evidence type="ECO:0000256" key="8">
    <source>
        <dbReference type="PROSITE-ProRule" id="PRU01240"/>
    </source>
</evidence>
<evidence type="ECO:0000256" key="7">
    <source>
        <dbReference type="PIRSR" id="PIRSR615500-1"/>
    </source>
</evidence>
<dbReference type="InterPro" id="IPR003961">
    <property type="entry name" value="FN3_dom"/>
</dbReference>
<dbReference type="NCBIfam" id="NF012200">
    <property type="entry name" value="choice_anch_D"/>
    <property type="match status" value="1"/>
</dbReference>
<keyword evidence="3" id="KW-0963">Cytoplasm</keyword>
<dbReference type="GO" id="GO:0006508">
    <property type="term" value="P:proteolysis"/>
    <property type="evidence" value="ECO:0007669"/>
    <property type="project" value="UniProtKB-KW"/>
</dbReference>
<keyword evidence="12" id="KW-1185">Reference proteome</keyword>
<feature type="domain" description="Fibronectin type-III" evidence="10">
    <location>
        <begin position="455"/>
        <end position="561"/>
    </location>
</feature>
<dbReference type="EMBL" id="FXTP01000003">
    <property type="protein sequence ID" value="SMO50644.1"/>
    <property type="molecule type" value="Genomic_DNA"/>
</dbReference>
<dbReference type="InterPro" id="IPR036116">
    <property type="entry name" value="FN3_sf"/>
</dbReference>
<dbReference type="Gene3D" id="3.40.50.200">
    <property type="entry name" value="Peptidase S8/S53 domain"/>
    <property type="match status" value="1"/>
</dbReference>
<dbReference type="InterPro" id="IPR023827">
    <property type="entry name" value="Peptidase_S8_Asp-AS"/>
</dbReference>
<evidence type="ECO:0000256" key="2">
    <source>
        <dbReference type="ARBA" id="ARBA00011073"/>
    </source>
</evidence>
<dbReference type="Pfam" id="PF15780">
    <property type="entry name" value="ASH"/>
    <property type="match status" value="1"/>
</dbReference>
<dbReference type="SUPFAM" id="SSF49265">
    <property type="entry name" value="Fibronectin type III"/>
    <property type="match status" value="1"/>
</dbReference>
<dbReference type="CDD" id="cd00063">
    <property type="entry name" value="FN3"/>
    <property type="match status" value="1"/>
</dbReference>
<evidence type="ECO:0000256" key="1">
    <source>
        <dbReference type="ARBA" id="ARBA00004496"/>
    </source>
</evidence>
<evidence type="ECO:0000256" key="4">
    <source>
        <dbReference type="ARBA" id="ARBA00022670"/>
    </source>
</evidence>
<organism evidence="11 12">
    <name type="scientific">Gracilimonas mengyeensis</name>
    <dbReference type="NCBI Taxonomy" id="1302730"/>
    <lineage>
        <taxon>Bacteria</taxon>
        <taxon>Pseudomonadati</taxon>
        <taxon>Balneolota</taxon>
        <taxon>Balneolia</taxon>
        <taxon>Balneolales</taxon>
        <taxon>Balneolaceae</taxon>
        <taxon>Gracilimonas</taxon>
    </lineage>
</organism>
<dbReference type="Gene3D" id="2.60.40.10">
    <property type="entry name" value="Immunoglobulins"/>
    <property type="match status" value="2"/>
</dbReference>
<dbReference type="Pfam" id="PF18962">
    <property type="entry name" value="Por_Secre_tail"/>
    <property type="match status" value="1"/>
</dbReference>
<accession>A0A521BTX4</accession>
<comment type="subcellular location">
    <subcellularLocation>
        <location evidence="1">Cytoplasm</location>
    </subcellularLocation>
</comment>
<dbReference type="PROSITE" id="PS00136">
    <property type="entry name" value="SUBTILASE_ASP"/>
    <property type="match status" value="1"/>
</dbReference>
<dbReference type="InterPro" id="IPR034204">
    <property type="entry name" value="PfSUB1-like_cat_dom"/>
</dbReference>
<dbReference type="InterPro" id="IPR026444">
    <property type="entry name" value="Secre_tail"/>
</dbReference>
<dbReference type="PROSITE" id="PS51892">
    <property type="entry name" value="SUBTILASE"/>
    <property type="match status" value="1"/>
</dbReference>
<evidence type="ECO:0000313" key="12">
    <source>
        <dbReference type="Proteomes" id="UP000317557"/>
    </source>
</evidence>
<evidence type="ECO:0000256" key="5">
    <source>
        <dbReference type="ARBA" id="ARBA00022801"/>
    </source>
</evidence>
<keyword evidence="6 8" id="KW-0720">Serine protease</keyword>
<dbReference type="InterPro" id="IPR015500">
    <property type="entry name" value="Peptidase_S8_subtilisin-rel"/>
</dbReference>
<keyword evidence="4 8" id="KW-0645">Protease</keyword>
<feature type="active site" description="Charge relay system" evidence="7 8">
    <location>
        <position position="221"/>
    </location>
</feature>
<feature type="active site" description="Charge relay system" evidence="7 8">
    <location>
        <position position="163"/>
    </location>
</feature>
<dbReference type="NCBIfam" id="TIGR04183">
    <property type="entry name" value="Por_Secre_tail"/>
    <property type="match status" value="1"/>
</dbReference>
<dbReference type="PANTHER" id="PTHR43399:SF4">
    <property type="entry name" value="CELL WALL-ASSOCIATED PROTEASE"/>
    <property type="match status" value="1"/>
</dbReference>
<dbReference type="InterPro" id="IPR036852">
    <property type="entry name" value="Peptidase_S8/S53_dom_sf"/>
</dbReference>
<dbReference type="InterPro" id="IPR051048">
    <property type="entry name" value="Peptidase_S8/S53_subtilisin"/>
</dbReference>
<dbReference type="PRINTS" id="PR00723">
    <property type="entry name" value="SUBTILISIN"/>
</dbReference>
<evidence type="ECO:0000259" key="10">
    <source>
        <dbReference type="PROSITE" id="PS50853"/>
    </source>
</evidence>
<dbReference type="InterPro" id="IPR054399">
    <property type="entry name" value="Fervidolysin-like_N_prodom"/>
</dbReference>
<dbReference type="GO" id="GO:0004252">
    <property type="term" value="F:serine-type endopeptidase activity"/>
    <property type="evidence" value="ECO:0007669"/>
    <property type="project" value="UniProtKB-UniRule"/>
</dbReference>
<gene>
    <name evidence="11" type="ORF">SAMN06265219_10391</name>
</gene>
<dbReference type="GO" id="GO:0005737">
    <property type="term" value="C:cytoplasm"/>
    <property type="evidence" value="ECO:0007669"/>
    <property type="project" value="UniProtKB-SubCell"/>
</dbReference>
<dbReference type="InterPro" id="IPR013783">
    <property type="entry name" value="Ig-like_fold"/>
</dbReference>
<evidence type="ECO:0000256" key="3">
    <source>
        <dbReference type="ARBA" id="ARBA00022490"/>
    </source>
</evidence>
<proteinExistence type="inferred from homology"/>
<protein>
    <submittedName>
        <fullName evidence="11">Por secretion system C-terminal sorting domain-containing protein</fullName>
    </submittedName>
</protein>
<dbReference type="InterPro" id="IPR022398">
    <property type="entry name" value="Peptidase_S8_His-AS"/>
</dbReference>
<dbReference type="OrthoDB" id="9798386at2"/>
<dbReference type="InterPro" id="IPR023828">
    <property type="entry name" value="Peptidase_S8_Ser-AS"/>
</dbReference>
<dbReference type="SUPFAM" id="SSF75011">
    <property type="entry name" value="3-carboxy-cis,cis-mucoante lactonizing enzyme"/>
    <property type="match status" value="1"/>
</dbReference>
<comment type="similarity">
    <text evidence="2 8 9">Belongs to the peptidase S8 family.</text>
</comment>
<dbReference type="PANTHER" id="PTHR43399">
    <property type="entry name" value="SUBTILISIN-RELATED"/>
    <property type="match status" value="1"/>
</dbReference>
<evidence type="ECO:0000256" key="9">
    <source>
        <dbReference type="RuleBase" id="RU003355"/>
    </source>
</evidence>
<evidence type="ECO:0000256" key="6">
    <source>
        <dbReference type="ARBA" id="ARBA00022825"/>
    </source>
</evidence>
<dbReference type="Pfam" id="PF00082">
    <property type="entry name" value="Peptidase_S8"/>
    <property type="match status" value="1"/>
</dbReference>
<dbReference type="SUPFAM" id="SSF52743">
    <property type="entry name" value="Subtilisin-like"/>
    <property type="match status" value="1"/>
</dbReference>
<name>A0A521BTX4_9BACT</name>
<evidence type="ECO:0000313" key="11">
    <source>
        <dbReference type="EMBL" id="SMO50644.1"/>
    </source>
</evidence>